<feature type="transmembrane region" description="Helical" evidence="11">
    <location>
        <begin position="12"/>
        <end position="30"/>
    </location>
</feature>
<gene>
    <name evidence="13" type="ORF">MNBD_GAMMA12-116</name>
</gene>
<comment type="subcellular location">
    <subcellularLocation>
        <location evidence="1">Cell inner membrane</location>
        <topology evidence="1">Single-pass type II membrane protein</topology>
        <orientation evidence="1">Periplasmic side</orientation>
    </subcellularLocation>
</comment>
<dbReference type="Pfam" id="PF13145">
    <property type="entry name" value="Rotamase_2"/>
    <property type="match status" value="1"/>
</dbReference>
<dbReference type="InterPro" id="IPR046357">
    <property type="entry name" value="PPIase_dom_sf"/>
</dbReference>
<evidence type="ECO:0000256" key="9">
    <source>
        <dbReference type="ARBA" id="ARBA00040743"/>
    </source>
</evidence>
<dbReference type="InterPro" id="IPR000297">
    <property type="entry name" value="PPIase_PpiC"/>
</dbReference>
<comment type="similarity">
    <text evidence="8">Belongs to the PpiD chaperone family.</text>
</comment>
<dbReference type="InterPro" id="IPR027304">
    <property type="entry name" value="Trigger_fact/SurA_dom_sf"/>
</dbReference>
<evidence type="ECO:0000256" key="10">
    <source>
        <dbReference type="ARBA" id="ARBA00042775"/>
    </source>
</evidence>
<evidence type="ECO:0000256" key="2">
    <source>
        <dbReference type="ARBA" id="ARBA00022475"/>
    </source>
</evidence>
<evidence type="ECO:0000259" key="12">
    <source>
        <dbReference type="PROSITE" id="PS50198"/>
    </source>
</evidence>
<evidence type="ECO:0000256" key="3">
    <source>
        <dbReference type="ARBA" id="ARBA00022519"/>
    </source>
</evidence>
<evidence type="ECO:0000256" key="7">
    <source>
        <dbReference type="ARBA" id="ARBA00023186"/>
    </source>
</evidence>
<evidence type="ECO:0000256" key="8">
    <source>
        <dbReference type="ARBA" id="ARBA00038408"/>
    </source>
</evidence>
<dbReference type="PANTHER" id="PTHR47529:SF1">
    <property type="entry name" value="PERIPLASMIC CHAPERONE PPID"/>
    <property type="match status" value="1"/>
</dbReference>
<dbReference type="SUPFAM" id="SSF109998">
    <property type="entry name" value="Triger factor/SurA peptide-binding domain-like"/>
    <property type="match status" value="1"/>
</dbReference>
<dbReference type="PROSITE" id="PS50198">
    <property type="entry name" value="PPIC_PPIASE_2"/>
    <property type="match status" value="1"/>
</dbReference>
<name>A0A3B0Y0Y3_9ZZZZ</name>
<sequence length="653" mass="74109">MLQAIRDKATGLVAMLIIGLIIVVFALWGIESWIGEPAVPIVAKVNGTSITMQDFENEFQHSRLSQYTLKHGAPNVKKTRELKRQFLTEKVDGIIRLQAAETIGYYYSQAQIEAELRRSEGYSRDKYNGLLAQAGVTLEADLAQRQKRIYNEQFNYVIRQAEFFTNSELLENWKMQHRTIEFSYVTIPAKSFYKDIKITEQQLKEYYTKNKKQFMIPASVQFSYVELGYKQFTKIPKVTDIDISKDYAKYKNGYREPSVRKASHLLVKVDKNAPPKKVAAALKKINEAYAQLAQRQNLRRTGEAPIKVGRLFKRLVKKYSDDKFVPGVVIDPIKQKALYDALNNVPLSVNSKPVRGEKGFYILYLTNSKAGKIRPVEDVKELIRNKLLRFKAIELYGKKVEILNAQVFENSETLEVAASILKLGIKTTAWFKKGDKYTGVLALPKVRTEAFGKDVYANGDVDASVNSRTININSGKPTARTIVIRLSKYKRSSFKTFEQVKVEVTSLLRNELARTNAKKLGENLIKELKLKPDFNAMSKNHAWIVTKSGSVNRFNTKIPSRLIKSAFSLGVPVKDKKYAGSVQLANNDFVVFILEKSTYGTMSKVNAQTKKIYQLGNAAMMSEVLLQNTLDLLRKNASVVLKSHLIESSNDEN</sequence>
<dbReference type="Gene3D" id="1.10.4030.10">
    <property type="entry name" value="Porin chaperone SurA, peptide-binding domain"/>
    <property type="match status" value="1"/>
</dbReference>
<dbReference type="PANTHER" id="PTHR47529">
    <property type="entry name" value="PEPTIDYL-PROLYL CIS-TRANS ISOMERASE D"/>
    <property type="match status" value="1"/>
</dbReference>
<evidence type="ECO:0000313" key="13">
    <source>
        <dbReference type="EMBL" id="VAW74325.1"/>
    </source>
</evidence>
<dbReference type="EMBL" id="UOFL01000058">
    <property type="protein sequence ID" value="VAW74325.1"/>
    <property type="molecule type" value="Genomic_DNA"/>
</dbReference>
<evidence type="ECO:0000256" key="5">
    <source>
        <dbReference type="ARBA" id="ARBA00022989"/>
    </source>
</evidence>
<dbReference type="Gene3D" id="3.10.50.40">
    <property type="match status" value="1"/>
</dbReference>
<dbReference type="SUPFAM" id="SSF54534">
    <property type="entry name" value="FKBP-like"/>
    <property type="match status" value="1"/>
</dbReference>
<protein>
    <recommendedName>
        <fullName evidence="9">Periplasmic chaperone PpiD</fullName>
    </recommendedName>
    <alternativeName>
        <fullName evidence="10">Periplasmic folding chaperone</fullName>
    </alternativeName>
</protein>
<evidence type="ECO:0000256" key="11">
    <source>
        <dbReference type="SAM" id="Phobius"/>
    </source>
</evidence>
<dbReference type="AlphaFoldDB" id="A0A3B0Y0Y3"/>
<organism evidence="13">
    <name type="scientific">hydrothermal vent metagenome</name>
    <dbReference type="NCBI Taxonomy" id="652676"/>
    <lineage>
        <taxon>unclassified sequences</taxon>
        <taxon>metagenomes</taxon>
        <taxon>ecological metagenomes</taxon>
    </lineage>
</organism>
<keyword evidence="2" id="KW-1003">Cell membrane</keyword>
<dbReference type="Pfam" id="PF13623">
    <property type="entry name" value="SurA_N_2"/>
    <property type="match status" value="1"/>
</dbReference>
<dbReference type="InterPro" id="IPR052029">
    <property type="entry name" value="PpiD_chaperone"/>
</dbReference>
<evidence type="ECO:0000256" key="1">
    <source>
        <dbReference type="ARBA" id="ARBA00004382"/>
    </source>
</evidence>
<keyword evidence="6 11" id="KW-0472">Membrane</keyword>
<keyword evidence="7" id="KW-0143">Chaperone</keyword>
<keyword evidence="5 11" id="KW-1133">Transmembrane helix</keyword>
<accession>A0A3B0Y0Y3</accession>
<dbReference type="GO" id="GO:0005886">
    <property type="term" value="C:plasma membrane"/>
    <property type="evidence" value="ECO:0007669"/>
    <property type="project" value="UniProtKB-SubCell"/>
</dbReference>
<evidence type="ECO:0000256" key="6">
    <source>
        <dbReference type="ARBA" id="ARBA00023136"/>
    </source>
</evidence>
<keyword evidence="3" id="KW-0997">Cell inner membrane</keyword>
<keyword evidence="4 11" id="KW-0812">Transmembrane</keyword>
<evidence type="ECO:0000256" key="4">
    <source>
        <dbReference type="ARBA" id="ARBA00022692"/>
    </source>
</evidence>
<dbReference type="GO" id="GO:0003755">
    <property type="term" value="F:peptidyl-prolyl cis-trans isomerase activity"/>
    <property type="evidence" value="ECO:0007669"/>
    <property type="project" value="InterPro"/>
</dbReference>
<proteinExistence type="inferred from homology"/>
<reference evidence="13" key="1">
    <citation type="submission" date="2018-06" db="EMBL/GenBank/DDBJ databases">
        <authorList>
            <person name="Zhirakovskaya E."/>
        </authorList>
    </citation>
    <scope>NUCLEOTIDE SEQUENCE</scope>
</reference>
<feature type="domain" description="PpiC" evidence="12">
    <location>
        <begin position="257"/>
        <end position="367"/>
    </location>
</feature>